<sequence>MTIEWNEKFSVSNTAIDAEHKSLFDALNSFYQGVQSGASNESLAALLTKLADYAATHFRSEEIFMKKIGFPELDRHKQEHQAFAEKIGGFLESYNSGKAPASFEVTHFIMDWIVNHIKREDMKYAKFSQGR</sequence>
<dbReference type="NCBIfam" id="NF033749">
    <property type="entry name" value="bact_hemeryth"/>
    <property type="match status" value="1"/>
</dbReference>
<evidence type="ECO:0000313" key="6">
    <source>
        <dbReference type="EMBL" id="URW80981.1"/>
    </source>
</evidence>
<dbReference type="KEGG" id="alkq:M9189_06405"/>
<reference evidence="6" key="1">
    <citation type="submission" date="2022-05" db="EMBL/GenBank/DDBJ databases">
        <authorList>
            <person name="Sun X."/>
        </authorList>
    </citation>
    <scope>NUCLEOTIDE SEQUENCE</scope>
    <source>
        <strain evidence="6">Ai-910</strain>
    </source>
</reference>
<dbReference type="InterPro" id="IPR012312">
    <property type="entry name" value="Hemerythrin-like"/>
</dbReference>
<keyword evidence="2" id="KW-0813">Transport</keyword>
<accession>A0A9J6ZTE7</accession>
<evidence type="ECO:0000256" key="3">
    <source>
        <dbReference type="ARBA" id="ARBA00022723"/>
    </source>
</evidence>
<organism evidence="6 7">
    <name type="scientific">Xiashengella succiniciproducens</name>
    <dbReference type="NCBI Taxonomy" id="2949635"/>
    <lineage>
        <taxon>Bacteria</taxon>
        <taxon>Pseudomonadati</taxon>
        <taxon>Bacteroidota</taxon>
        <taxon>Bacteroidia</taxon>
        <taxon>Marinilabiliales</taxon>
        <taxon>Marinilabiliaceae</taxon>
        <taxon>Xiashengella</taxon>
    </lineage>
</organism>
<dbReference type="PROSITE" id="PS00550">
    <property type="entry name" value="HEMERYTHRINS"/>
    <property type="match status" value="1"/>
</dbReference>
<dbReference type="PANTHER" id="PTHR37164">
    <property type="entry name" value="BACTERIOHEMERYTHRIN"/>
    <property type="match status" value="1"/>
</dbReference>
<proteinExistence type="inferred from homology"/>
<keyword evidence="4" id="KW-0408">Iron</keyword>
<gene>
    <name evidence="6" type="ORF">M9189_06405</name>
</gene>
<dbReference type="InterPro" id="IPR050669">
    <property type="entry name" value="Hemerythrin"/>
</dbReference>
<dbReference type="RefSeq" id="WP_250725496.1">
    <property type="nucleotide sequence ID" value="NZ_CP098400.1"/>
</dbReference>
<name>A0A9J6ZTE7_9BACT</name>
<dbReference type="InterPro" id="IPR035938">
    <property type="entry name" value="Hemerythrin-like_sf"/>
</dbReference>
<evidence type="ECO:0000313" key="7">
    <source>
        <dbReference type="Proteomes" id="UP001056426"/>
    </source>
</evidence>
<reference evidence="6" key="2">
    <citation type="submission" date="2022-06" db="EMBL/GenBank/DDBJ databases">
        <title>Xiashengella guii gen. nov. sp. nov., a bacterium isolated form anaerobic digestion tank.</title>
        <authorList>
            <person name="Huang H."/>
        </authorList>
    </citation>
    <scope>NUCLEOTIDE SEQUENCE</scope>
    <source>
        <strain evidence="6">Ai-910</strain>
    </source>
</reference>
<evidence type="ECO:0000256" key="4">
    <source>
        <dbReference type="ARBA" id="ARBA00023004"/>
    </source>
</evidence>
<evidence type="ECO:0000259" key="5">
    <source>
        <dbReference type="Pfam" id="PF01814"/>
    </source>
</evidence>
<evidence type="ECO:0000256" key="2">
    <source>
        <dbReference type="ARBA" id="ARBA00022621"/>
    </source>
</evidence>
<evidence type="ECO:0000256" key="1">
    <source>
        <dbReference type="ARBA" id="ARBA00010587"/>
    </source>
</evidence>
<dbReference type="Gene3D" id="1.20.120.50">
    <property type="entry name" value="Hemerythrin-like"/>
    <property type="match status" value="1"/>
</dbReference>
<dbReference type="PANTHER" id="PTHR37164:SF1">
    <property type="entry name" value="BACTERIOHEMERYTHRIN"/>
    <property type="match status" value="1"/>
</dbReference>
<comment type="similarity">
    <text evidence="1">Belongs to the hemerythrin family.</text>
</comment>
<dbReference type="EMBL" id="CP098400">
    <property type="protein sequence ID" value="URW80981.1"/>
    <property type="molecule type" value="Genomic_DNA"/>
</dbReference>
<dbReference type="Proteomes" id="UP001056426">
    <property type="component" value="Chromosome"/>
</dbReference>
<dbReference type="CDD" id="cd12107">
    <property type="entry name" value="Hemerythrin"/>
    <property type="match status" value="1"/>
</dbReference>
<keyword evidence="3" id="KW-0479">Metal-binding</keyword>
<dbReference type="InterPro" id="IPR012827">
    <property type="entry name" value="Hemerythrin_metal-bd"/>
</dbReference>
<dbReference type="AlphaFoldDB" id="A0A9J6ZTE7"/>
<dbReference type="Pfam" id="PF01814">
    <property type="entry name" value="Hemerythrin"/>
    <property type="match status" value="1"/>
</dbReference>
<dbReference type="GO" id="GO:0046872">
    <property type="term" value="F:metal ion binding"/>
    <property type="evidence" value="ECO:0007669"/>
    <property type="project" value="UniProtKB-KW"/>
</dbReference>
<dbReference type="SUPFAM" id="SSF47188">
    <property type="entry name" value="Hemerythrin-like"/>
    <property type="match status" value="1"/>
</dbReference>
<dbReference type="InterPro" id="IPR016131">
    <property type="entry name" value="Haemerythrin_Fe_BS"/>
</dbReference>
<dbReference type="GO" id="GO:0005344">
    <property type="term" value="F:oxygen carrier activity"/>
    <property type="evidence" value="ECO:0007669"/>
    <property type="project" value="UniProtKB-KW"/>
</dbReference>
<feature type="domain" description="Hemerythrin-like" evidence="5">
    <location>
        <begin position="14"/>
        <end position="125"/>
    </location>
</feature>
<keyword evidence="7" id="KW-1185">Reference proteome</keyword>
<protein>
    <submittedName>
        <fullName evidence="6">Bacteriohemerythrin</fullName>
    </submittedName>
</protein>
<keyword evidence="2" id="KW-0561">Oxygen transport</keyword>
<dbReference type="NCBIfam" id="TIGR02481">
    <property type="entry name" value="hemeryth_dom"/>
    <property type="match status" value="1"/>
</dbReference>